<protein>
    <submittedName>
        <fullName evidence="1">Uncharacterized protein</fullName>
    </submittedName>
</protein>
<dbReference type="AlphaFoldDB" id="A0A0E9TUD1"/>
<name>A0A0E9TUD1_ANGAN</name>
<organism evidence="1">
    <name type="scientific">Anguilla anguilla</name>
    <name type="common">European freshwater eel</name>
    <name type="synonym">Muraena anguilla</name>
    <dbReference type="NCBI Taxonomy" id="7936"/>
    <lineage>
        <taxon>Eukaryota</taxon>
        <taxon>Metazoa</taxon>
        <taxon>Chordata</taxon>
        <taxon>Craniata</taxon>
        <taxon>Vertebrata</taxon>
        <taxon>Euteleostomi</taxon>
        <taxon>Actinopterygii</taxon>
        <taxon>Neopterygii</taxon>
        <taxon>Teleostei</taxon>
        <taxon>Anguilliformes</taxon>
        <taxon>Anguillidae</taxon>
        <taxon>Anguilla</taxon>
    </lineage>
</organism>
<dbReference type="EMBL" id="GBXM01051303">
    <property type="protein sequence ID" value="JAH57274.1"/>
    <property type="molecule type" value="Transcribed_RNA"/>
</dbReference>
<evidence type="ECO:0000313" key="1">
    <source>
        <dbReference type="EMBL" id="JAH57274.1"/>
    </source>
</evidence>
<sequence length="35" mass="4192">MIPSYFVLMIYWYHLLSDIFLSRKKHHGGCVSTTF</sequence>
<proteinExistence type="predicted"/>
<reference evidence="1" key="1">
    <citation type="submission" date="2014-11" db="EMBL/GenBank/DDBJ databases">
        <authorList>
            <person name="Amaro Gonzalez C."/>
        </authorList>
    </citation>
    <scope>NUCLEOTIDE SEQUENCE</scope>
</reference>
<accession>A0A0E9TUD1</accession>
<reference evidence="1" key="2">
    <citation type="journal article" date="2015" name="Fish Shellfish Immunol.">
        <title>Early steps in the European eel (Anguilla anguilla)-Vibrio vulnificus interaction in the gills: Role of the RtxA13 toxin.</title>
        <authorList>
            <person name="Callol A."/>
            <person name="Pajuelo D."/>
            <person name="Ebbesson L."/>
            <person name="Teles M."/>
            <person name="MacKenzie S."/>
            <person name="Amaro C."/>
        </authorList>
    </citation>
    <scope>NUCLEOTIDE SEQUENCE</scope>
</reference>